<dbReference type="PRINTS" id="PR00260">
    <property type="entry name" value="CHEMTRNSDUCR"/>
</dbReference>
<dbReference type="SMART" id="SM00283">
    <property type="entry name" value="MA"/>
    <property type="match status" value="1"/>
</dbReference>
<dbReference type="InterPro" id="IPR004090">
    <property type="entry name" value="Chemotax_Me-accpt_rcpt"/>
</dbReference>
<reference evidence="8" key="1">
    <citation type="submission" date="2022-05" db="EMBL/GenBank/DDBJ databases">
        <title>An RpoN-dependent PEP-CTERM gene is involved in floc formation of an Aquincola tertiaricarbonis strain.</title>
        <authorList>
            <person name="Qiu D."/>
            <person name="Xia M."/>
        </authorList>
    </citation>
    <scope>NUCLEOTIDE SEQUENCE</scope>
    <source>
        <strain evidence="8">RN12</strain>
    </source>
</reference>
<keyword evidence="5" id="KW-1133">Transmembrane helix</keyword>
<dbReference type="CDD" id="cd19411">
    <property type="entry name" value="MCP2201-like_sensor"/>
    <property type="match status" value="1"/>
</dbReference>
<keyword evidence="5" id="KW-0812">Transmembrane</keyword>
<protein>
    <submittedName>
        <fullName evidence="8">Methyl-accepting chemotaxis protein</fullName>
    </submittedName>
</protein>
<dbReference type="PANTHER" id="PTHR43531:SF14">
    <property type="entry name" value="METHYL-ACCEPTING CHEMOTAXIS PROTEIN I-RELATED"/>
    <property type="match status" value="1"/>
</dbReference>
<dbReference type="InterPro" id="IPR024478">
    <property type="entry name" value="HlyB_4HB_MCP"/>
</dbReference>
<accession>A0ABY4S1F6</accession>
<evidence type="ECO:0000256" key="4">
    <source>
        <dbReference type="SAM" id="MobiDB-lite"/>
    </source>
</evidence>
<evidence type="ECO:0000256" key="2">
    <source>
        <dbReference type="ARBA" id="ARBA00029447"/>
    </source>
</evidence>
<dbReference type="Proteomes" id="UP001056201">
    <property type="component" value="Chromosome 1"/>
</dbReference>
<dbReference type="PROSITE" id="PS50111">
    <property type="entry name" value="CHEMOTAXIS_TRANSDUC_2"/>
    <property type="match status" value="1"/>
</dbReference>
<dbReference type="PROSITE" id="PS50885">
    <property type="entry name" value="HAMP"/>
    <property type="match status" value="1"/>
</dbReference>
<dbReference type="Gene3D" id="1.10.287.950">
    <property type="entry name" value="Methyl-accepting chemotaxis protein"/>
    <property type="match status" value="1"/>
</dbReference>
<dbReference type="InterPro" id="IPR003660">
    <property type="entry name" value="HAMP_dom"/>
</dbReference>
<evidence type="ECO:0000259" key="6">
    <source>
        <dbReference type="PROSITE" id="PS50111"/>
    </source>
</evidence>
<evidence type="ECO:0000256" key="1">
    <source>
        <dbReference type="ARBA" id="ARBA00022481"/>
    </source>
</evidence>
<dbReference type="SUPFAM" id="SSF58104">
    <property type="entry name" value="Methyl-accepting chemotaxis protein (MCP) signaling domain"/>
    <property type="match status" value="1"/>
</dbReference>
<evidence type="ECO:0000313" key="8">
    <source>
        <dbReference type="EMBL" id="URI07246.1"/>
    </source>
</evidence>
<dbReference type="Pfam" id="PF12729">
    <property type="entry name" value="4HB_MCP_1"/>
    <property type="match status" value="1"/>
</dbReference>
<feature type="transmembrane region" description="Helical" evidence="5">
    <location>
        <begin position="12"/>
        <end position="32"/>
    </location>
</feature>
<dbReference type="Pfam" id="PF00672">
    <property type="entry name" value="HAMP"/>
    <property type="match status" value="1"/>
</dbReference>
<feature type="transmembrane region" description="Helical" evidence="5">
    <location>
        <begin position="190"/>
        <end position="211"/>
    </location>
</feature>
<dbReference type="InterPro" id="IPR051310">
    <property type="entry name" value="MCP_chemotaxis"/>
</dbReference>
<feature type="domain" description="HAMP" evidence="7">
    <location>
        <begin position="213"/>
        <end position="265"/>
    </location>
</feature>
<keyword evidence="9" id="KW-1185">Reference proteome</keyword>
<dbReference type="InterPro" id="IPR047347">
    <property type="entry name" value="YvaQ-like_sensor"/>
</dbReference>
<dbReference type="Pfam" id="PF00015">
    <property type="entry name" value="MCPsignal"/>
    <property type="match status" value="1"/>
</dbReference>
<keyword evidence="1" id="KW-0488">Methylation</keyword>
<evidence type="ECO:0000256" key="3">
    <source>
        <dbReference type="PROSITE-ProRule" id="PRU00284"/>
    </source>
</evidence>
<keyword evidence="5" id="KW-0472">Membrane</keyword>
<feature type="compositionally biased region" description="Low complexity" evidence="4">
    <location>
        <begin position="523"/>
        <end position="577"/>
    </location>
</feature>
<gene>
    <name evidence="8" type="ORF">MW290_01060</name>
</gene>
<feature type="region of interest" description="Disordered" evidence="4">
    <location>
        <begin position="523"/>
        <end position="600"/>
    </location>
</feature>
<evidence type="ECO:0000259" key="7">
    <source>
        <dbReference type="PROSITE" id="PS50885"/>
    </source>
</evidence>
<organism evidence="8 9">
    <name type="scientific">Aquincola tertiaricarbonis</name>
    <dbReference type="NCBI Taxonomy" id="391953"/>
    <lineage>
        <taxon>Bacteria</taxon>
        <taxon>Pseudomonadati</taxon>
        <taxon>Pseudomonadota</taxon>
        <taxon>Betaproteobacteria</taxon>
        <taxon>Burkholderiales</taxon>
        <taxon>Sphaerotilaceae</taxon>
        <taxon>Aquincola</taxon>
    </lineage>
</organism>
<evidence type="ECO:0000256" key="5">
    <source>
        <dbReference type="SAM" id="Phobius"/>
    </source>
</evidence>
<dbReference type="InterPro" id="IPR004089">
    <property type="entry name" value="MCPsignal_dom"/>
</dbReference>
<feature type="domain" description="Methyl-accepting transducer" evidence="6">
    <location>
        <begin position="270"/>
        <end position="499"/>
    </location>
</feature>
<dbReference type="PANTHER" id="PTHR43531">
    <property type="entry name" value="PROTEIN ICFG"/>
    <property type="match status" value="1"/>
</dbReference>
<name>A0ABY4S1F6_AQUTE</name>
<dbReference type="RefSeq" id="WP_250195511.1">
    <property type="nucleotide sequence ID" value="NZ_CP097635.1"/>
</dbReference>
<sequence>MSFFKDLTIGKRLSLGFGVVLAMLIVVAGISLHHMFQLRDAIVLLNDNLHVKTQRAQSLAYLVVDSARVARNLILVQDAAKQAPNRTALDANRDKAQALLADLRGLVFTDDGRAAVDKAAALNQQYFEFTYDVAKLAQDKKPEQASELLYGPRYAVQGEYLKALSDQVTLFERQMSDASEAAKADTQSSLLMIAAGTVLALVGGVLLALYLTRSITQPMAAAVRAADAVRAGDLTSPIPEGQADEVGHLLKALRGMQQNLAQVVAGVRQNAESVATASAQIAQGNLDLSERTEQQASSLQQTAATMDELGTTVRNNAESARQANQLTQGASAVAAQGGQVVSQVVATMQEISESSRKIGDIIGVIDGIAFQTNILALNAAVEAARAGEQGRGFAVVAGEVRSLAQRSAEAAREIKSLIGRSVEQVEKGTALVGQAGTTMGEIVDSVKHVTDIVAEITAASEQQAHGVKQVGEAVNHMDQGTQQNAALVEEGAAAAESLKTQARQLVDAVAVFKVDVREAAAASFSHPAPSASTAPVAPAAPASPAAAAPRFKPRAAAPASRPVVRAAAKPVVRKPAPVAAPAPAPAAQPVAASDDDWSTF</sequence>
<dbReference type="CDD" id="cd11386">
    <property type="entry name" value="MCP_signal"/>
    <property type="match status" value="1"/>
</dbReference>
<dbReference type="SMART" id="SM00304">
    <property type="entry name" value="HAMP"/>
    <property type="match status" value="1"/>
</dbReference>
<proteinExistence type="inferred from homology"/>
<keyword evidence="3" id="KW-0807">Transducer</keyword>
<comment type="similarity">
    <text evidence="2">Belongs to the methyl-accepting chemotaxis (MCP) protein family.</text>
</comment>
<dbReference type="EMBL" id="CP097635">
    <property type="protein sequence ID" value="URI07246.1"/>
    <property type="molecule type" value="Genomic_DNA"/>
</dbReference>
<evidence type="ECO:0000313" key="9">
    <source>
        <dbReference type="Proteomes" id="UP001056201"/>
    </source>
</evidence>